<dbReference type="AlphaFoldDB" id="A0A4R8LZM4"/>
<dbReference type="InterPro" id="IPR011006">
    <property type="entry name" value="CheY-like_superfamily"/>
</dbReference>
<dbReference type="Pfam" id="PF00072">
    <property type="entry name" value="Response_reg"/>
    <property type="match status" value="1"/>
</dbReference>
<accession>A0A4R8LZM4</accession>
<dbReference type="Gene3D" id="3.40.50.2300">
    <property type="match status" value="1"/>
</dbReference>
<dbReference type="GO" id="GO:0000160">
    <property type="term" value="P:phosphorelay signal transduction system"/>
    <property type="evidence" value="ECO:0007669"/>
    <property type="project" value="InterPro"/>
</dbReference>
<evidence type="ECO:0000256" key="2">
    <source>
        <dbReference type="PROSITE-ProRule" id="PRU00169"/>
    </source>
</evidence>
<sequence>MCSLPNAPIITIVDDDESVRLATASLIRSLGWCVQAYASAEAFLGSPGFAHTACVVCDIQMPGMNGLELQAHLVGTGNPLPIIFVTAFPSDAAKRRASENGARFFLHKPVDAAEFMRCLQSVLGSEQAQ</sequence>
<reference evidence="4 5" key="1">
    <citation type="submission" date="2019-03" db="EMBL/GenBank/DDBJ databases">
        <title>Genomic Encyclopedia of Type Strains, Phase III (KMG-III): the genomes of soil and plant-associated and newly described type strains.</title>
        <authorList>
            <person name="Whitman W."/>
        </authorList>
    </citation>
    <scope>NUCLEOTIDE SEQUENCE [LARGE SCALE GENOMIC DNA]</scope>
    <source>
        <strain evidence="4 5">LMG 29544</strain>
    </source>
</reference>
<evidence type="ECO:0000256" key="1">
    <source>
        <dbReference type="ARBA" id="ARBA00022553"/>
    </source>
</evidence>
<keyword evidence="5" id="KW-1185">Reference proteome</keyword>
<evidence type="ECO:0000313" key="4">
    <source>
        <dbReference type="EMBL" id="TDY52341.1"/>
    </source>
</evidence>
<dbReference type="PROSITE" id="PS50110">
    <property type="entry name" value="RESPONSE_REGULATORY"/>
    <property type="match status" value="1"/>
</dbReference>
<feature type="modified residue" description="4-aspartylphosphate" evidence="2">
    <location>
        <position position="58"/>
    </location>
</feature>
<feature type="domain" description="Response regulatory" evidence="3">
    <location>
        <begin position="9"/>
        <end position="123"/>
    </location>
</feature>
<dbReference type="SUPFAM" id="SSF52172">
    <property type="entry name" value="CheY-like"/>
    <property type="match status" value="1"/>
</dbReference>
<keyword evidence="1 2" id="KW-0597">Phosphoprotein</keyword>
<comment type="caution">
    <text evidence="4">The sequence shown here is derived from an EMBL/GenBank/DDBJ whole genome shotgun (WGS) entry which is preliminary data.</text>
</comment>
<evidence type="ECO:0000259" key="3">
    <source>
        <dbReference type="PROSITE" id="PS50110"/>
    </source>
</evidence>
<dbReference type="SMART" id="SM00448">
    <property type="entry name" value="REC"/>
    <property type="match status" value="1"/>
</dbReference>
<dbReference type="PANTHER" id="PTHR44591">
    <property type="entry name" value="STRESS RESPONSE REGULATOR PROTEIN 1"/>
    <property type="match status" value="1"/>
</dbReference>
<dbReference type="EMBL" id="SORE01000005">
    <property type="protein sequence ID" value="TDY52341.1"/>
    <property type="molecule type" value="Genomic_DNA"/>
</dbReference>
<dbReference type="InterPro" id="IPR050595">
    <property type="entry name" value="Bact_response_regulator"/>
</dbReference>
<protein>
    <submittedName>
        <fullName evidence="4">Response regulator receiver domain-containing protein</fullName>
    </submittedName>
</protein>
<proteinExistence type="predicted"/>
<dbReference type="InterPro" id="IPR001789">
    <property type="entry name" value="Sig_transdc_resp-reg_receiver"/>
</dbReference>
<gene>
    <name evidence="4" type="ORF">BX592_105225</name>
</gene>
<dbReference type="PANTHER" id="PTHR44591:SF25">
    <property type="entry name" value="CHEMOTAXIS TWO-COMPONENT RESPONSE REGULATOR"/>
    <property type="match status" value="1"/>
</dbReference>
<evidence type="ECO:0000313" key="5">
    <source>
        <dbReference type="Proteomes" id="UP000295509"/>
    </source>
</evidence>
<organism evidence="4 5">
    <name type="scientific">Paraburkholderia rhizosphaerae</name>
    <dbReference type="NCBI Taxonomy" id="480658"/>
    <lineage>
        <taxon>Bacteria</taxon>
        <taxon>Pseudomonadati</taxon>
        <taxon>Pseudomonadota</taxon>
        <taxon>Betaproteobacteria</taxon>
        <taxon>Burkholderiales</taxon>
        <taxon>Burkholderiaceae</taxon>
        <taxon>Paraburkholderia</taxon>
    </lineage>
</organism>
<dbReference type="Proteomes" id="UP000295509">
    <property type="component" value="Unassembled WGS sequence"/>
</dbReference>
<name>A0A4R8LZM4_9BURK</name>